<dbReference type="SUPFAM" id="SSF54695">
    <property type="entry name" value="POZ domain"/>
    <property type="match status" value="1"/>
</dbReference>
<dbReference type="EMBL" id="MCFA01000147">
    <property type="protein sequence ID" value="ORY03408.1"/>
    <property type="molecule type" value="Genomic_DNA"/>
</dbReference>
<evidence type="ECO:0000256" key="1">
    <source>
        <dbReference type="SAM" id="MobiDB-lite"/>
    </source>
</evidence>
<dbReference type="Pfam" id="PF00651">
    <property type="entry name" value="BTB"/>
    <property type="match status" value="1"/>
</dbReference>
<accession>A0A1Y1YZE1</accession>
<organism evidence="3 4">
    <name type="scientific">Clohesyomyces aquaticus</name>
    <dbReference type="NCBI Taxonomy" id="1231657"/>
    <lineage>
        <taxon>Eukaryota</taxon>
        <taxon>Fungi</taxon>
        <taxon>Dikarya</taxon>
        <taxon>Ascomycota</taxon>
        <taxon>Pezizomycotina</taxon>
        <taxon>Dothideomycetes</taxon>
        <taxon>Pleosporomycetidae</taxon>
        <taxon>Pleosporales</taxon>
        <taxon>Lindgomycetaceae</taxon>
        <taxon>Clohesyomyces</taxon>
    </lineage>
</organism>
<comment type="caution">
    <text evidence="3">The sequence shown here is derived from an EMBL/GenBank/DDBJ whole genome shotgun (WGS) entry which is preliminary data.</text>
</comment>
<reference evidence="3 4" key="1">
    <citation type="submission" date="2016-07" db="EMBL/GenBank/DDBJ databases">
        <title>Pervasive Adenine N6-methylation of Active Genes in Fungi.</title>
        <authorList>
            <consortium name="DOE Joint Genome Institute"/>
            <person name="Mondo S.J."/>
            <person name="Dannebaum R.O."/>
            <person name="Kuo R.C."/>
            <person name="Labutti K."/>
            <person name="Haridas S."/>
            <person name="Kuo A."/>
            <person name="Salamov A."/>
            <person name="Ahrendt S.R."/>
            <person name="Lipzen A."/>
            <person name="Sullivan W."/>
            <person name="Andreopoulos W.B."/>
            <person name="Clum A."/>
            <person name="Lindquist E."/>
            <person name="Daum C."/>
            <person name="Ramamoorthy G.K."/>
            <person name="Gryganskyi A."/>
            <person name="Culley D."/>
            <person name="Magnuson J.K."/>
            <person name="James T.Y."/>
            <person name="O'Malley M.A."/>
            <person name="Stajich J.E."/>
            <person name="Spatafora J.W."/>
            <person name="Visel A."/>
            <person name="Grigoriev I.V."/>
        </authorList>
    </citation>
    <scope>NUCLEOTIDE SEQUENCE [LARGE SCALE GENOMIC DNA]</scope>
    <source>
        <strain evidence="3 4">CBS 115471</strain>
    </source>
</reference>
<dbReference type="PANTHER" id="PTHR47843:SF2">
    <property type="entry name" value="BTB DOMAIN-CONTAINING PROTEIN"/>
    <property type="match status" value="1"/>
</dbReference>
<feature type="region of interest" description="Disordered" evidence="1">
    <location>
        <begin position="275"/>
        <end position="308"/>
    </location>
</feature>
<dbReference type="PROSITE" id="PS50097">
    <property type="entry name" value="BTB"/>
    <property type="match status" value="1"/>
</dbReference>
<evidence type="ECO:0000313" key="4">
    <source>
        <dbReference type="Proteomes" id="UP000193144"/>
    </source>
</evidence>
<gene>
    <name evidence="3" type="ORF">BCR34DRAFT_591584</name>
</gene>
<dbReference type="InterPro" id="IPR000210">
    <property type="entry name" value="BTB/POZ_dom"/>
</dbReference>
<dbReference type="InterPro" id="IPR011333">
    <property type="entry name" value="SKP1/BTB/POZ_sf"/>
</dbReference>
<proteinExistence type="predicted"/>
<evidence type="ECO:0000259" key="2">
    <source>
        <dbReference type="PROSITE" id="PS50097"/>
    </source>
</evidence>
<dbReference type="PANTHER" id="PTHR47843">
    <property type="entry name" value="BTB DOMAIN-CONTAINING PROTEIN-RELATED"/>
    <property type="match status" value="1"/>
</dbReference>
<keyword evidence="4" id="KW-1185">Reference proteome</keyword>
<feature type="domain" description="BTB" evidence="2">
    <location>
        <begin position="40"/>
        <end position="109"/>
    </location>
</feature>
<evidence type="ECO:0000313" key="3">
    <source>
        <dbReference type="EMBL" id="ORY03408.1"/>
    </source>
</evidence>
<dbReference type="STRING" id="1231657.A0A1Y1YZE1"/>
<name>A0A1Y1YZE1_9PLEO</name>
<dbReference type="Proteomes" id="UP000193144">
    <property type="component" value="Unassembled WGS sequence"/>
</dbReference>
<protein>
    <recommendedName>
        <fullName evidence="2">BTB domain-containing protein</fullName>
    </recommendedName>
</protein>
<feature type="compositionally biased region" description="Low complexity" evidence="1">
    <location>
        <begin position="299"/>
        <end position="308"/>
    </location>
</feature>
<dbReference type="CDD" id="cd18186">
    <property type="entry name" value="BTB_POZ_ZBTB_KLHL-like"/>
    <property type="match status" value="1"/>
</dbReference>
<dbReference type="Gene3D" id="3.30.710.10">
    <property type="entry name" value="Potassium Channel Kv1.1, Chain A"/>
    <property type="match status" value="1"/>
</dbReference>
<dbReference type="OrthoDB" id="194443at2759"/>
<dbReference type="AlphaFoldDB" id="A0A1Y1YZE1"/>
<sequence length="363" mass="39817">MTLLSMVSVPDILPPPYTATGVRRTVSLRSKSSSSSTLTATTALLIGPPQTPYHLHTHLLVSSSPYFSACLTGPFLESTTNTIILADIDPAIFDLCVSWLYTNSIHPIPFKDGKAAYYTLLHLWILADRLCFEGLRNSVIDLIAELADATNSVPTPTDTRILYSDEIASSAKIRDLVLDLFAFKKTDRLIETHVDRWHAGFLRDLVVRLKRPVSQAWARHSLVFWCPGSWANVRACETCRRVLRPRVGVVACENCAGAWCGRCADEGVEVVGWEDGRRVDDGEGEGFEGEVGSRGSGSPGSWSSSSGTVVGSEFGSGNGLGLGTGSRCLARKFEDCKPWRGSRCKIYHEHKETQWCGDVFMGR</sequence>